<gene>
    <name evidence="15" type="primary">mmpA</name>
    <name evidence="14" type="ORF">Lade_0058</name>
    <name evidence="15" type="ORF">NCTC12735_00397</name>
</gene>
<evidence type="ECO:0000313" key="16">
    <source>
        <dbReference type="Proteomes" id="UP000054859"/>
    </source>
</evidence>
<feature type="transmembrane region" description="Helical" evidence="11">
    <location>
        <begin position="278"/>
        <end position="301"/>
    </location>
</feature>
<keyword evidence="15" id="KW-0614">Plasmid</keyword>
<dbReference type="RefSeq" id="WP_058461166.1">
    <property type="nucleotide sequence ID" value="NZ_CAAAHS010000003.1"/>
</dbReference>
<evidence type="ECO:0000256" key="8">
    <source>
        <dbReference type="ARBA" id="ARBA00022989"/>
    </source>
</evidence>
<evidence type="ECO:0000256" key="2">
    <source>
        <dbReference type="ARBA" id="ARBA00004141"/>
    </source>
</evidence>
<protein>
    <submittedName>
        <fullName evidence="14">Membrane associated zinc metalloprotease</fullName>
        <ecNumber evidence="15">3.4.24.-</ecNumber>
    </submittedName>
</protein>
<dbReference type="InterPro" id="IPR008915">
    <property type="entry name" value="Peptidase_M50"/>
</dbReference>
<evidence type="ECO:0000256" key="7">
    <source>
        <dbReference type="ARBA" id="ARBA00022833"/>
    </source>
</evidence>
<evidence type="ECO:0000256" key="11">
    <source>
        <dbReference type="SAM" id="Phobius"/>
    </source>
</evidence>
<name>A0A0W0R2V7_9GAMM</name>
<dbReference type="Proteomes" id="UP000281170">
    <property type="component" value="Plasmid 9"/>
</dbReference>
<dbReference type="PATRIC" id="fig|45056.6.peg.61"/>
<keyword evidence="16" id="KW-1185">Reference proteome</keyword>
<evidence type="ECO:0000259" key="12">
    <source>
        <dbReference type="Pfam" id="PF02163"/>
    </source>
</evidence>
<dbReference type="STRING" id="45056.Lade_0058"/>
<evidence type="ECO:0000259" key="13">
    <source>
        <dbReference type="Pfam" id="PF17820"/>
    </source>
</evidence>
<keyword evidence="7" id="KW-0862">Zinc</keyword>
<evidence type="ECO:0000256" key="9">
    <source>
        <dbReference type="ARBA" id="ARBA00023049"/>
    </source>
</evidence>
<dbReference type="KEGG" id="ladl:NCTC12735_00397"/>
<dbReference type="PANTHER" id="PTHR42837:SF2">
    <property type="entry name" value="MEMBRANE METALLOPROTEASE ARASP2, CHLOROPLASTIC-RELATED"/>
    <property type="match status" value="1"/>
</dbReference>
<organism evidence="14 16">
    <name type="scientific">Legionella adelaidensis</name>
    <dbReference type="NCBI Taxonomy" id="45056"/>
    <lineage>
        <taxon>Bacteria</taxon>
        <taxon>Pseudomonadati</taxon>
        <taxon>Pseudomonadota</taxon>
        <taxon>Gammaproteobacteria</taxon>
        <taxon>Legionellales</taxon>
        <taxon>Legionellaceae</taxon>
        <taxon>Legionella</taxon>
    </lineage>
</organism>
<keyword evidence="4 14" id="KW-0645">Protease</keyword>
<feature type="domain" description="PDZ" evidence="13">
    <location>
        <begin position="127"/>
        <end position="169"/>
    </location>
</feature>
<comment type="cofactor">
    <cofactor evidence="1">
        <name>Zn(2+)</name>
        <dbReference type="ChEBI" id="CHEBI:29105"/>
    </cofactor>
</comment>
<keyword evidence="6 15" id="KW-0378">Hydrolase</keyword>
<evidence type="ECO:0000313" key="17">
    <source>
        <dbReference type="Proteomes" id="UP000281170"/>
    </source>
</evidence>
<keyword evidence="10 11" id="KW-0472">Membrane</keyword>
<reference evidence="15 17" key="2">
    <citation type="submission" date="2018-12" db="EMBL/GenBank/DDBJ databases">
        <authorList>
            <consortium name="Pathogen Informatics"/>
        </authorList>
    </citation>
    <scope>NUCLEOTIDE SEQUENCE [LARGE SCALE GENOMIC DNA]</scope>
    <source>
        <strain evidence="15 17">NCTC12735</strain>
        <plasmid evidence="17">9</plasmid>
    </source>
</reference>
<accession>A0A0W0R2V7</accession>
<comment type="subcellular location">
    <subcellularLocation>
        <location evidence="2">Membrane</location>
        <topology evidence="2">Multi-pass membrane protein</topology>
    </subcellularLocation>
</comment>
<dbReference type="GO" id="GO:0016020">
    <property type="term" value="C:membrane"/>
    <property type="evidence" value="ECO:0007669"/>
    <property type="project" value="UniProtKB-SubCell"/>
</dbReference>
<feature type="domain" description="Peptidase M50" evidence="12">
    <location>
        <begin position="8"/>
        <end position="340"/>
    </location>
</feature>
<dbReference type="Pfam" id="PF17820">
    <property type="entry name" value="PDZ_6"/>
    <property type="match status" value="1"/>
</dbReference>
<keyword evidence="9 14" id="KW-0482">Metalloprotease</keyword>
<sequence length="355" mass="39158">MLVSLIALILSLLLVIGLHEAGHALAAYFLGIKIKRIAIGFGPPLIKWTNKNKVEWVWGLLPLGGYVELLNTRIGIVKKSEEKYAFDKQAIWKRITVLVAGVATNFFIAFVALIIIHVMGYQRLAPVISEVDPASIAAQAQIAAGDRFLAINNKSTPSWREAGLQLLISLGQNEVPVELITSTGEGKKTMLHLNRWHYQKDENLLKSIGIIVLPSEKPEIVPGINLLQAMIKAAQEIQNLVIFFILLLKQIVTGTLPFALLLGPIGIFSLIINSLEQGFLVFLNFIANLSISVAVVNILPIPGLDGGGILYALLEKIRGKPLSIALEILIFRLMCIFFILFTIQLILNDLNRYFA</sequence>
<dbReference type="AlphaFoldDB" id="A0A0W0R2V7"/>
<dbReference type="Proteomes" id="UP000054859">
    <property type="component" value="Unassembled WGS sequence"/>
</dbReference>
<dbReference type="GO" id="GO:0004222">
    <property type="term" value="F:metalloendopeptidase activity"/>
    <property type="evidence" value="ECO:0007669"/>
    <property type="project" value="InterPro"/>
</dbReference>
<comment type="similarity">
    <text evidence="3">Belongs to the peptidase M50B family.</text>
</comment>
<evidence type="ECO:0000256" key="4">
    <source>
        <dbReference type="ARBA" id="ARBA00022670"/>
    </source>
</evidence>
<keyword evidence="8 11" id="KW-1133">Transmembrane helix</keyword>
<dbReference type="InterPro" id="IPR041489">
    <property type="entry name" value="PDZ_6"/>
</dbReference>
<evidence type="ECO:0000256" key="5">
    <source>
        <dbReference type="ARBA" id="ARBA00022692"/>
    </source>
</evidence>
<reference evidence="14 16" key="1">
    <citation type="submission" date="2015-11" db="EMBL/GenBank/DDBJ databases">
        <title>Identification of large and diverse effector repertoires of 38 Legionella species.</title>
        <authorList>
            <person name="Burstein D."/>
            <person name="Amaro F."/>
            <person name="Zusman T."/>
            <person name="Lifshitz Z."/>
            <person name="Cohen O."/>
            <person name="Gilbert J.A."/>
            <person name="Pupko T."/>
            <person name="Shuman H.A."/>
            <person name="Segal G."/>
        </authorList>
    </citation>
    <scope>NUCLEOTIDE SEQUENCE [LARGE SCALE GENOMIC DNA]</scope>
    <source>
        <strain evidence="14 16">1762-AUS-E</strain>
    </source>
</reference>
<dbReference type="EMBL" id="LNKA01000001">
    <property type="protein sequence ID" value="KTC65400.1"/>
    <property type="molecule type" value="Genomic_DNA"/>
</dbReference>
<dbReference type="EC" id="3.4.24.-" evidence="15"/>
<dbReference type="InterPro" id="IPR036034">
    <property type="entry name" value="PDZ_sf"/>
</dbReference>
<dbReference type="GO" id="GO:0006508">
    <property type="term" value="P:proteolysis"/>
    <property type="evidence" value="ECO:0007669"/>
    <property type="project" value="UniProtKB-KW"/>
</dbReference>
<dbReference type="EMBL" id="LR134418">
    <property type="protein sequence ID" value="VEH84778.1"/>
    <property type="molecule type" value="Genomic_DNA"/>
</dbReference>
<keyword evidence="5 11" id="KW-0812">Transmembrane</keyword>
<dbReference type="Pfam" id="PF02163">
    <property type="entry name" value="Peptidase_M50"/>
    <property type="match status" value="1"/>
</dbReference>
<evidence type="ECO:0000313" key="15">
    <source>
        <dbReference type="EMBL" id="VEH84778.1"/>
    </source>
</evidence>
<dbReference type="SUPFAM" id="SSF50156">
    <property type="entry name" value="PDZ domain-like"/>
    <property type="match status" value="1"/>
</dbReference>
<dbReference type="PANTHER" id="PTHR42837">
    <property type="entry name" value="REGULATOR OF SIGMA-E PROTEASE RSEP"/>
    <property type="match status" value="1"/>
</dbReference>
<geneLocation type="plasmid" evidence="15 17">
    <name>9</name>
</geneLocation>
<feature type="transmembrane region" description="Helical" evidence="11">
    <location>
        <begin position="240"/>
        <end position="272"/>
    </location>
</feature>
<feature type="transmembrane region" description="Helical" evidence="11">
    <location>
        <begin position="322"/>
        <end position="347"/>
    </location>
</feature>
<dbReference type="InterPro" id="IPR004387">
    <property type="entry name" value="Pept_M50_Zn"/>
</dbReference>
<dbReference type="Gene3D" id="2.30.42.10">
    <property type="match status" value="1"/>
</dbReference>
<evidence type="ECO:0000313" key="14">
    <source>
        <dbReference type="EMBL" id="KTC65400.1"/>
    </source>
</evidence>
<evidence type="ECO:0000256" key="1">
    <source>
        <dbReference type="ARBA" id="ARBA00001947"/>
    </source>
</evidence>
<feature type="transmembrane region" description="Helical" evidence="11">
    <location>
        <begin position="95"/>
        <end position="116"/>
    </location>
</feature>
<proteinExistence type="inferred from homology"/>
<evidence type="ECO:0000256" key="10">
    <source>
        <dbReference type="ARBA" id="ARBA00023136"/>
    </source>
</evidence>
<evidence type="ECO:0000256" key="6">
    <source>
        <dbReference type="ARBA" id="ARBA00022801"/>
    </source>
</evidence>
<evidence type="ECO:0000256" key="3">
    <source>
        <dbReference type="ARBA" id="ARBA00007931"/>
    </source>
</evidence>